<dbReference type="OrthoDB" id="8278685at2"/>
<sequence>MKDRNNRQVHNPGPRDQDVSKYCKRLGVDVAEERKLLRLLGKHAPLHEIRSNLPPGQPRFR</sequence>
<dbReference type="AlphaFoldDB" id="A0A1X7FE58"/>
<feature type="region of interest" description="Disordered" evidence="1">
    <location>
        <begin position="1"/>
        <end position="20"/>
    </location>
</feature>
<dbReference type="RefSeq" id="WP_085423430.1">
    <property type="nucleotide sequence ID" value="NZ_FXAF01000006.1"/>
</dbReference>
<evidence type="ECO:0000313" key="2">
    <source>
        <dbReference type="EMBL" id="SMF50338.1"/>
    </source>
</evidence>
<dbReference type="EMBL" id="FXAF01000006">
    <property type="protein sequence ID" value="SMF50338.1"/>
    <property type="molecule type" value="Genomic_DNA"/>
</dbReference>
<evidence type="ECO:0000313" key="3">
    <source>
        <dbReference type="Proteomes" id="UP000192903"/>
    </source>
</evidence>
<organism evidence="2 3">
    <name type="scientific">Xaviernesmea oryzae</name>
    <dbReference type="NCBI Taxonomy" id="464029"/>
    <lineage>
        <taxon>Bacteria</taxon>
        <taxon>Pseudomonadati</taxon>
        <taxon>Pseudomonadota</taxon>
        <taxon>Alphaproteobacteria</taxon>
        <taxon>Hyphomicrobiales</taxon>
        <taxon>Rhizobiaceae</taxon>
        <taxon>Rhizobium/Agrobacterium group</taxon>
        <taxon>Xaviernesmea</taxon>
    </lineage>
</organism>
<dbReference type="Proteomes" id="UP000192903">
    <property type="component" value="Unassembled WGS sequence"/>
</dbReference>
<reference evidence="3" key="1">
    <citation type="submission" date="2017-04" db="EMBL/GenBank/DDBJ databases">
        <authorList>
            <person name="Varghese N."/>
            <person name="Submissions S."/>
        </authorList>
    </citation>
    <scope>NUCLEOTIDE SEQUENCE [LARGE SCALE GENOMIC DNA]</scope>
    <source>
        <strain evidence="3">B4P</strain>
    </source>
</reference>
<protein>
    <submittedName>
        <fullName evidence="2">Uncharacterized protein</fullName>
    </submittedName>
</protein>
<keyword evidence="3" id="KW-1185">Reference proteome</keyword>
<accession>A0A1X7FE58</accession>
<evidence type="ECO:0000256" key="1">
    <source>
        <dbReference type="SAM" id="MobiDB-lite"/>
    </source>
</evidence>
<proteinExistence type="predicted"/>
<name>A0A1X7FE58_9HYPH</name>
<gene>
    <name evidence="2" type="ORF">SAMN02982989_2744</name>
</gene>